<feature type="chain" id="PRO_5019070283" evidence="1">
    <location>
        <begin position="31"/>
        <end position="128"/>
    </location>
</feature>
<dbReference type="AlphaFoldDB" id="A0A429YZK3"/>
<comment type="caution">
    <text evidence="2">The sequence shown here is derived from an EMBL/GenBank/DDBJ whole genome shotgun (WGS) entry which is preliminary data.</text>
</comment>
<keyword evidence="3" id="KW-1185">Reference proteome</keyword>
<dbReference type="Proteomes" id="UP000278398">
    <property type="component" value="Unassembled WGS sequence"/>
</dbReference>
<dbReference type="RefSeq" id="WP_126699074.1">
    <property type="nucleotide sequence ID" value="NZ_RWKW01000030.1"/>
</dbReference>
<evidence type="ECO:0000256" key="1">
    <source>
        <dbReference type="SAM" id="SignalP"/>
    </source>
</evidence>
<protein>
    <submittedName>
        <fullName evidence="2">Uncharacterized protein</fullName>
    </submittedName>
</protein>
<evidence type="ECO:0000313" key="2">
    <source>
        <dbReference type="EMBL" id="RST86863.1"/>
    </source>
</evidence>
<keyword evidence="1" id="KW-0732">Signal</keyword>
<accession>A0A429YZK3</accession>
<reference evidence="2 3" key="1">
    <citation type="submission" date="2018-12" db="EMBL/GenBank/DDBJ databases">
        <title>Mesorhizobium carbonis sp. nov., isolated from coal mine water.</title>
        <authorList>
            <person name="Xin W."/>
            <person name="Xu Z."/>
            <person name="Xiang F."/>
            <person name="Zhang J."/>
            <person name="Xi L."/>
            <person name="Liu J."/>
        </authorList>
    </citation>
    <scope>NUCLEOTIDE SEQUENCE [LARGE SCALE GENOMIC DNA]</scope>
    <source>
        <strain evidence="2 3">B2.3</strain>
    </source>
</reference>
<dbReference type="EMBL" id="RWKW01000030">
    <property type="protein sequence ID" value="RST86863.1"/>
    <property type="molecule type" value="Genomic_DNA"/>
</dbReference>
<sequence>MSGLFSRRAAVSVLSFCALSLLPSAFPALASDVTFTIRNNHPNAVRVELYSQDRSYVWPGKGKDFYLDDGEAREMSLACEEGEQICYGAWIDGDEDTYWGVGPNNTESCDDCCYICEGGQTEEIVLEE</sequence>
<feature type="signal peptide" evidence="1">
    <location>
        <begin position="1"/>
        <end position="30"/>
    </location>
</feature>
<organism evidence="2 3">
    <name type="scientific">Aquibium carbonis</name>
    <dbReference type="NCBI Taxonomy" id="2495581"/>
    <lineage>
        <taxon>Bacteria</taxon>
        <taxon>Pseudomonadati</taxon>
        <taxon>Pseudomonadota</taxon>
        <taxon>Alphaproteobacteria</taxon>
        <taxon>Hyphomicrobiales</taxon>
        <taxon>Phyllobacteriaceae</taxon>
        <taxon>Aquibium</taxon>
    </lineage>
</organism>
<gene>
    <name evidence="2" type="ORF">EJC49_08055</name>
</gene>
<evidence type="ECO:0000313" key="3">
    <source>
        <dbReference type="Proteomes" id="UP000278398"/>
    </source>
</evidence>
<dbReference type="OrthoDB" id="7677739at2"/>
<proteinExistence type="predicted"/>
<name>A0A429YZK3_9HYPH</name>